<dbReference type="Proteomes" id="UP000256512">
    <property type="component" value="Unassembled WGS sequence"/>
</dbReference>
<proteinExistence type="predicted"/>
<dbReference type="EMBL" id="QNVS01000003">
    <property type="protein sequence ID" value="REC56986.1"/>
    <property type="molecule type" value="Genomic_DNA"/>
</dbReference>
<dbReference type="RefSeq" id="WP_115948884.1">
    <property type="nucleotide sequence ID" value="NZ_QNVS01000003.1"/>
</dbReference>
<name>A0A3D9BUC4_9FLAO</name>
<evidence type="ECO:0000313" key="1">
    <source>
        <dbReference type="EMBL" id="REC56986.1"/>
    </source>
</evidence>
<sequence>MNAQTIFNKLRPNTLEVIVTDLQKQLKSLDDFLSTSDKPDPNDNAEKFKEIRDLELLAVKAFNFVSAEKQLEPYKLCEKSESYLQLDNVKKNNLPR</sequence>
<keyword evidence="2" id="KW-1185">Reference proteome</keyword>
<reference evidence="1 2" key="1">
    <citation type="journal article" date="2006" name="Int. J. Syst. Evol. Microbiol.">
        <title>Chryseobacterium piscium sp. nov., isolated from fish of the South Atlantic Ocean off South Africa.</title>
        <authorList>
            <person name="de Beer H."/>
            <person name="Hugo C.J."/>
            <person name="Jooste P.J."/>
            <person name="Vancanneyt M."/>
            <person name="Coenye T."/>
            <person name="Vandamme P."/>
        </authorList>
    </citation>
    <scope>NUCLEOTIDE SEQUENCE [LARGE SCALE GENOMIC DNA]</scope>
    <source>
        <strain evidence="1 2">CCUG 51923</strain>
    </source>
</reference>
<protein>
    <submittedName>
        <fullName evidence="1">Uncharacterized protein</fullName>
    </submittedName>
</protein>
<organism evidence="1 2">
    <name type="scientific">Chryseobacterium piscium</name>
    <dbReference type="NCBI Taxonomy" id="333702"/>
    <lineage>
        <taxon>Bacteria</taxon>
        <taxon>Pseudomonadati</taxon>
        <taxon>Bacteroidota</taxon>
        <taxon>Flavobacteriia</taxon>
        <taxon>Flavobacteriales</taxon>
        <taxon>Weeksellaceae</taxon>
        <taxon>Chryseobacterium group</taxon>
        <taxon>Chryseobacterium</taxon>
    </lineage>
</organism>
<accession>A0A3D9BUC4</accession>
<evidence type="ECO:0000313" key="2">
    <source>
        <dbReference type="Proteomes" id="UP000256512"/>
    </source>
</evidence>
<gene>
    <name evidence="1" type="ORF">DRF62_02170</name>
</gene>
<dbReference type="AlphaFoldDB" id="A0A3D9BUC4"/>
<comment type="caution">
    <text evidence="1">The sequence shown here is derived from an EMBL/GenBank/DDBJ whole genome shotgun (WGS) entry which is preliminary data.</text>
</comment>